<dbReference type="AlphaFoldDB" id="A0A7V7TYF9"/>
<dbReference type="InterPro" id="IPR012062">
    <property type="entry name" value="GatZ/KbaZ-like"/>
</dbReference>
<dbReference type="InterPro" id="IPR050303">
    <property type="entry name" value="GatZ_KbaZ_carbometab"/>
</dbReference>
<evidence type="ECO:0000313" key="2">
    <source>
        <dbReference type="EMBL" id="KAB0682937.1"/>
    </source>
</evidence>
<keyword evidence="3" id="KW-1185">Reference proteome</keyword>
<sequence>MSENGIAAADVFAEGLRRNAADGGFSFASVCSAHPDVLAASLRLARERAVPIVVEATSNQVNQFGGYTGMTPADFIAAVGRIAAEVGANLETVVFGGDHLGPQAWRAEPAEAAMAKAADMMRAYVEAGFTKIHLDCSEGCAGEDPQVGDALAAERAAILAEACERAAPAPERLSYIVGTEVPPPGGARAEHAEAIRPTEPDAARATLLAHNQAFAARGLGAAWDRVRGLVVQPGLEFAPDHVDRFDLQVPDRLSPVLRDWPRIAFEAHSTDYQEPAVFPELARRRFAVLKVGPALTYAYRSAVYALSHIDGWTTGEPHLSELMERLMVEAPGHWRKHYEGDAATLRTLRHFGYADRIRYYWALPDAREAVAALEARIDAAKFPDPLVEQYFAAGEIARAATLRSAAGLGRAKALIHARIETALEPYLFRSSAR</sequence>
<dbReference type="Proteomes" id="UP000432089">
    <property type="component" value="Unassembled WGS sequence"/>
</dbReference>
<comment type="pathway">
    <text evidence="1">Carbohydrate metabolism.</text>
</comment>
<evidence type="ECO:0000313" key="3">
    <source>
        <dbReference type="Proteomes" id="UP000432089"/>
    </source>
</evidence>
<evidence type="ECO:0000256" key="1">
    <source>
        <dbReference type="ARBA" id="ARBA00005007"/>
    </source>
</evidence>
<dbReference type="SUPFAM" id="SSF51569">
    <property type="entry name" value="Aldolase"/>
    <property type="match status" value="1"/>
</dbReference>
<dbReference type="InterPro" id="IPR013785">
    <property type="entry name" value="Aldolase_TIM"/>
</dbReference>
<gene>
    <name evidence="2" type="ORF">F6X38_02325</name>
</gene>
<dbReference type="PANTHER" id="PTHR32502">
    <property type="entry name" value="N-ACETYLGALACTOSAMINE PERMEASE II COMPONENT-RELATED"/>
    <property type="match status" value="1"/>
</dbReference>
<dbReference type="EMBL" id="VZDO01000001">
    <property type="protein sequence ID" value="KAB0682937.1"/>
    <property type="molecule type" value="Genomic_DNA"/>
</dbReference>
<reference evidence="2 3" key="1">
    <citation type="submission" date="2019-09" db="EMBL/GenBank/DDBJ databases">
        <title>YIM 132180 draft genome.</title>
        <authorList>
            <person name="Zhang K."/>
        </authorList>
    </citation>
    <scope>NUCLEOTIDE SEQUENCE [LARGE SCALE GENOMIC DNA]</scope>
    <source>
        <strain evidence="2 3">YIM 132180</strain>
    </source>
</reference>
<comment type="caution">
    <text evidence="2">The sequence shown here is derived from an EMBL/GenBank/DDBJ whole genome shotgun (WGS) entry which is preliminary data.</text>
</comment>
<accession>A0A7V7TYF9</accession>
<protein>
    <submittedName>
        <fullName evidence="2">Class II D-tagatose-bisphosphate aldolase, non-catalytic subunit</fullName>
    </submittedName>
</protein>
<dbReference type="Gene3D" id="3.20.20.70">
    <property type="entry name" value="Aldolase class I"/>
    <property type="match status" value="1"/>
</dbReference>
<dbReference type="Gene3D" id="1.10.400.20">
    <property type="entry name" value="putative tagatose 6-phosphate kinase domain like"/>
    <property type="match status" value="1"/>
</dbReference>
<name>A0A7V7TYF9_9HYPH</name>
<dbReference type="PIRSF" id="PIRSF009264">
    <property type="entry name" value="TagBP_ald_AgaZ"/>
    <property type="match status" value="1"/>
</dbReference>
<dbReference type="PANTHER" id="PTHR32502:SF2">
    <property type="entry name" value="D-TAGATOSE-1,6-BISPHOSPHATE ALDOLASE SUBUNIT KBAZ"/>
    <property type="match status" value="1"/>
</dbReference>
<dbReference type="GO" id="GO:0005975">
    <property type="term" value="P:carbohydrate metabolic process"/>
    <property type="evidence" value="ECO:0007669"/>
    <property type="project" value="InterPro"/>
</dbReference>
<proteinExistence type="predicted"/>
<organism evidence="2 3">
    <name type="scientific">Plantimonas leprariae</name>
    <dbReference type="NCBI Taxonomy" id="2615207"/>
    <lineage>
        <taxon>Bacteria</taxon>
        <taxon>Pseudomonadati</taxon>
        <taxon>Pseudomonadota</taxon>
        <taxon>Alphaproteobacteria</taxon>
        <taxon>Hyphomicrobiales</taxon>
        <taxon>Aurantimonadaceae</taxon>
        <taxon>Plantimonas</taxon>
    </lineage>
</organism>
<dbReference type="GO" id="GO:0005886">
    <property type="term" value="C:plasma membrane"/>
    <property type="evidence" value="ECO:0007669"/>
    <property type="project" value="TreeGrafter"/>
</dbReference>
<dbReference type="Pfam" id="PF08013">
    <property type="entry name" value="GatZ_KbaZ-like"/>
    <property type="match status" value="1"/>
</dbReference>
<dbReference type="GO" id="GO:0009401">
    <property type="term" value="P:phosphoenolpyruvate-dependent sugar phosphotransferase system"/>
    <property type="evidence" value="ECO:0007669"/>
    <property type="project" value="TreeGrafter"/>
</dbReference>
<dbReference type="RefSeq" id="WP_150967910.1">
    <property type="nucleotide sequence ID" value="NZ_VZDO01000001.1"/>
</dbReference>